<sequence length="62" mass="6904">MNSSELERLLKKHGCTFHAHKGGSGHQTVRRGERTSQLPKHGSRKELSTGLVKKILKDLGIE</sequence>
<evidence type="ECO:0000256" key="2">
    <source>
        <dbReference type="ARBA" id="ARBA00022649"/>
    </source>
</evidence>
<evidence type="ECO:0000256" key="5">
    <source>
        <dbReference type="ARBA" id="ARBA00022801"/>
    </source>
</evidence>
<evidence type="ECO:0000313" key="9">
    <source>
        <dbReference type="EMBL" id="MFC5567462.1"/>
    </source>
</evidence>
<evidence type="ECO:0000256" key="8">
    <source>
        <dbReference type="SAM" id="MobiDB-lite"/>
    </source>
</evidence>
<proteinExistence type="inferred from homology"/>
<evidence type="ECO:0000256" key="7">
    <source>
        <dbReference type="ARBA" id="ARBA00023016"/>
    </source>
</evidence>
<dbReference type="SUPFAM" id="SSF54786">
    <property type="entry name" value="YcfA/nrd intein domain"/>
    <property type="match status" value="1"/>
</dbReference>
<dbReference type="Proteomes" id="UP001596056">
    <property type="component" value="Unassembled WGS sequence"/>
</dbReference>
<dbReference type="EMBL" id="JBHSNA010000015">
    <property type="protein sequence ID" value="MFC5567462.1"/>
    <property type="molecule type" value="Genomic_DNA"/>
</dbReference>
<dbReference type="Gene3D" id="3.30.920.30">
    <property type="entry name" value="Hypothetical protein"/>
    <property type="match status" value="1"/>
</dbReference>
<organism evidence="9 10">
    <name type="scientific">Rubellimicrobium aerolatum</name>
    <dbReference type="NCBI Taxonomy" id="490979"/>
    <lineage>
        <taxon>Bacteria</taxon>
        <taxon>Pseudomonadati</taxon>
        <taxon>Pseudomonadota</taxon>
        <taxon>Alphaproteobacteria</taxon>
        <taxon>Rhodobacterales</taxon>
        <taxon>Roseobacteraceae</taxon>
        <taxon>Rubellimicrobium</taxon>
    </lineage>
</organism>
<dbReference type="Pfam" id="PF07927">
    <property type="entry name" value="HicA_toxin"/>
    <property type="match status" value="1"/>
</dbReference>
<feature type="region of interest" description="Disordered" evidence="8">
    <location>
        <begin position="16"/>
        <end position="49"/>
    </location>
</feature>
<keyword evidence="10" id="KW-1185">Reference proteome</keyword>
<protein>
    <submittedName>
        <fullName evidence="9">Type II toxin-antitoxin system HicA family toxin</fullName>
    </submittedName>
</protein>
<gene>
    <name evidence="9" type="ORF">ACFPOC_13700</name>
</gene>
<dbReference type="RefSeq" id="WP_209840955.1">
    <property type="nucleotide sequence ID" value="NZ_JAGGJP010000009.1"/>
</dbReference>
<dbReference type="InterPro" id="IPR012933">
    <property type="entry name" value="HicA_mRNA_interferase"/>
</dbReference>
<evidence type="ECO:0000256" key="6">
    <source>
        <dbReference type="ARBA" id="ARBA00022884"/>
    </source>
</evidence>
<keyword evidence="7" id="KW-0346">Stress response</keyword>
<reference evidence="10" key="1">
    <citation type="journal article" date="2019" name="Int. J. Syst. Evol. Microbiol.">
        <title>The Global Catalogue of Microorganisms (GCM) 10K type strain sequencing project: providing services to taxonomists for standard genome sequencing and annotation.</title>
        <authorList>
            <consortium name="The Broad Institute Genomics Platform"/>
            <consortium name="The Broad Institute Genome Sequencing Center for Infectious Disease"/>
            <person name="Wu L."/>
            <person name="Ma J."/>
        </authorList>
    </citation>
    <scope>NUCLEOTIDE SEQUENCE [LARGE SCALE GENOMIC DNA]</scope>
    <source>
        <strain evidence="10">KACC 11588</strain>
    </source>
</reference>
<name>A0ABW0SF93_9RHOB</name>
<comment type="similarity">
    <text evidence="1">Belongs to the HicA mRNA interferase family.</text>
</comment>
<accession>A0ABW0SF93</accession>
<keyword evidence="3" id="KW-0540">Nuclease</keyword>
<keyword evidence="4" id="KW-0255">Endonuclease</keyword>
<evidence type="ECO:0000256" key="4">
    <source>
        <dbReference type="ARBA" id="ARBA00022759"/>
    </source>
</evidence>
<keyword evidence="5" id="KW-0378">Hydrolase</keyword>
<evidence type="ECO:0000256" key="3">
    <source>
        <dbReference type="ARBA" id="ARBA00022722"/>
    </source>
</evidence>
<evidence type="ECO:0000256" key="1">
    <source>
        <dbReference type="ARBA" id="ARBA00006620"/>
    </source>
</evidence>
<comment type="caution">
    <text evidence="9">The sequence shown here is derived from an EMBL/GenBank/DDBJ whole genome shotgun (WGS) entry which is preliminary data.</text>
</comment>
<evidence type="ECO:0000313" key="10">
    <source>
        <dbReference type="Proteomes" id="UP001596056"/>
    </source>
</evidence>
<keyword evidence="2" id="KW-1277">Toxin-antitoxin system</keyword>
<keyword evidence="6" id="KW-0694">RNA-binding</keyword>
<dbReference type="InterPro" id="IPR038570">
    <property type="entry name" value="HicA_sf"/>
</dbReference>